<dbReference type="GO" id="GO:0098552">
    <property type="term" value="C:side of membrane"/>
    <property type="evidence" value="ECO:0007669"/>
    <property type="project" value="UniProtKB-KW"/>
</dbReference>
<accession>A0A1B0CIG9</accession>
<dbReference type="Pfam" id="PF00245">
    <property type="entry name" value="Alk_phosphatase"/>
    <property type="match status" value="1"/>
</dbReference>
<evidence type="ECO:0000256" key="6">
    <source>
        <dbReference type="ARBA" id="ARBA00022723"/>
    </source>
</evidence>
<feature type="signal peptide" evidence="17">
    <location>
        <begin position="1"/>
        <end position="23"/>
    </location>
</feature>
<dbReference type="InterPro" id="IPR017850">
    <property type="entry name" value="Alkaline_phosphatase_core_sf"/>
</dbReference>
<dbReference type="GeneID" id="129793463"/>
<keyword evidence="5" id="KW-0336">GPI-anchor</keyword>
<dbReference type="InterPro" id="IPR001952">
    <property type="entry name" value="Alkaline_phosphatase"/>
</dbReference>
<dbReference type="AlphaFoldDB" id="A0A1B0CIG9"/>
<dbReference type="EnsemblMetazoa" id="LLOJ004231-RA">
    <property type="protein sequence ID" value="LLOJ004231-PA"/>
    <property type="gene ID" value="LLOJ004231"/>
</dbReference>
<evidence type="ECO:0000256" key="17">
    <source>
        <dbReference type="SAM" id="SignalP"/>
    </source>
</evidence>
<dbReference type="PANTHER" id="PTHR11596:SF95">
    <property type="entry name" value="ALKALINE PHOSPHATASE-RELATED"/>
    <property type="match status" value="1"/>
</dbReference>
<proteinExistence type="inferred from homology"/>
<keyword evidence="4" id="KW-1003">Cell membrane</keyword>
<evidence type="ECO:0000256" key="2">
    <source>
        <dbReference type="ARBA" id="ARBA00005984"/>
    </source>
</evidence>
<comment type="subcellular location">
    <subcellularLocation>
        <location evidence="1">Cell membrane</location>
        <topology evidence="1">Lipid-anchor</topology>
        <topology evidence="1">GPI-anchor</topology>
    </subcellularLocation>
</comment>
<feature type="binding site" evidence="14">
    <location>
        <position position="357"/>
    </location>
    <ligand>
        <name>Zn(2+)</name>
        <dbReference type="ChEBI" id="CHEBI:29105"/>
        <label>2</label>
    </ligand>
</feature>
<keyword evidence="10" id="KW-0472">Membrane</keyword>
<dbReference type="VEuPathDB" id="VectorBase:LLONM1_011936"/>
<evidence type="ECO:0000256" key="4">
    <source>
        <dbReference type="ARBA" id="ARBA00022475"/>
    </source>
</evidence>
<comment type="similarity">
    <text evidence="2 15">Belongs to the alkaline phosphatase family.</text>
</comment>
<feature type="binding site" evidence="14">
    <location>
        <position position="194"/>
    </location>
    <ligand>
        <name>Mg(2+)</name>
        <dbReference type="ChEBI" id="CHEBI:18420"/>
    </ligand>
</feature>
<sequence length="529" mass="58106">MKSLSAVKFLGIILLAFLPATLSDEFHPSGSEGKTRSTRATNTAEELADYWNFDAQHRLLHQLTIRPNHNVAKNVIFFLGDGMSIATLAASRMYLGQLQGHTGEESRLFFEDFPYTGLAKTYCVDKQIPDSACTATAYLGGVKANYATIGVTAAVKRYECEKGQDAANHVNSIAAWAQKAGKGTGLVTTARVTHASPAGVYAHTAYREWESDAIVEKSGKDPKTCQDIASQLINNETGRKLKVIMGGGRKKFLPKGMQDEDGEEGERIDGVNLIDEWKLKKKHRSAAYVYDRDGLLSVDTNNTSYLLGLFASEHMKYSLEADHEKEPSLAEMTKTAIEMLSKEKRGFFLFVEGAKIDMGHHRARAHLALDETVQFAEAIRVATELTNSRDTLIVVTADHSHTMSIAGYADRGNDILDFSTSKSDVDNELYTTLSYANGPGAMSRENFTEILQRGTVDPRSKDYTYAGTVPMKNETHGGDDVAVFANGPWAHLFGGLYEQNLIPHIIGYAACIGNGLTACKRSSMYRPKN</sequence>
<dbReference type="RefSeq" id="XP_055689474.1">
    <property type="nucleotide sequence ID" value="XM_055833499.1"/>
</dbReference>
<feature type="chain" id="PRO_5008405896" description="Alkaline phosphatase" evidence="17">
    <location>
        <begin position="24"/>
        <end position="529"/>
    </location>
</feature>
<dbReference type="OrthoDB" id="5818554at2759"/>
<dbReference type="InterPro" id="IPR018299">
    <property type="entry name" value="Alkaline_phosphatase_AS"/>
</dbReference>
<keyword evidence="6 14" id="KW-0479">Metal-binding</keyword>
<name>A0A1B0CIG9_LUTLO</name>
<evidence type="ECO:0000256" key="16">
    <source>
        <dbReference type="RuleBase" id="RU003947"/>
    </source>
</evidence>
<comment type="catalytic activity">
    <reaction evidence="16">
        <text>a phosphate monoester + H2O = an alcohol + phosphate</text>
        <dbReference type="Rhea" id="RHEA:15017"/>
        <dbReference type="ChEBI" id="CHEBI:15377"/>
        <dbReference type="ChEBI" id="CHEBI:30879"/>
        <dbReference type="ChEBI" id="CHEBI:43474"/>
        <dbReference type="ChEBI" id="CHEBI:67140"/>
        <dbReference type="EC" id="3.1.3.1"/>
    </reaction>
</comment>
<dbReference type="Gene3D" id="3.40.720.10">
    <property type="entry name" value="Alkaline Phosphatase, subunit A"/>
    <property type="match status" value="1"/>
</dbReference>
<evidence type="ECO:0000256" key="5">
    <source>
        <dbReference type="ARBA" id="ARBA00022622"/>
    </source>
</evidence>
<feature type="binding site" evidence="14">
    <location>
        <position position="361"/>
    </location>
    <ligand>
        <name>Zn(2+)</name>
        <dbReference type="ChEBI" id="CHEBI:29105"/>
        <label>2</label>
    </ligand>
</feature>
<dbReference type="PANTHER" id="PTHR11596">
    <property type="entry name" value="ALKALINE PHOSPHATASE"/>
    <property type="match status" value="1"/>
</dbReference>
<feature type="binding site" evidence="14">
    <location>
        <position position="81"/>
    </location>
    <ligand>
        <name>Zn(2+)</name>
        <dbReference type="ChEBI" id="CHEBI:29105"/>
        <label>2</label>
    </ligand>
</feature>
<protein>
    <recommendedName>
        <fullName evidence="3 16">Alkaline phosphatase</fullName>
        <ecNumber evidence="3 16">3.1.3.1</ecNumber>
    </recommendedName>
</protein>
<dbReference type="GO" id="GO:0046872">
    <property type="term" value="F:metal ion binding"/>
    <property type="evidence" value="ECO:0007669"/>
    <property type="project" value="UniProtKB-KW"/>
</dbReference>
<dbReference type="EMBL" id="AJWK01013324">
    <property type="status" value="NOT_ANNOTATED_CDS"/>
    <property type="molecule type" value="Genomic_DNA"/>
</dbReference>
<evidence type="ECO:0000256" key="15">
    <source>
        <dbReference type="RuleBase" id="RU003946"/>
    </source>
</evidence>
<organism evidence="18 19">
    <name type="scientific">Lutzomyia longipalpis</name>
    <name type="common">Sand fly</name>
    <dbReference type="NCBI Taxonomy" id="7200"/>
    <lineage>
        <taxon>Eukaryota</taxon>
        <taxon>Metazoa</taxon>
        <taxon>Ecdysozoa</taxon>
        <taxon>Arthropoda</taxon>
        <taxon>Hexapoda</taxon>
        <taxon>Insecta</taxon>
        <taxon>Pterygota</taxon>
        <taxon>Neoptera</taxon>
        <taxon>Endopterygota</taxon>
        <taxon>Diptera</taxon>
        <taxon>Nematocera</taxon>
        <taxon>Psychodoidea</taxon>
        <taxon>Psychodidae</taxon>
        <taxon>Lutzomyia</taxon>
        <taxon>Lutzomyia</taxon>
    </lineage>
</organism>
<feature type="binding site" evidence="14">
    <location>
        <position position="399"/>
    </location>
    <ligand>
        <name>Zn(2+)</name>
        <dbReference type="ChEBI" id="CHEBI:29105"/>
        <label>2</label>
    </ligand>
</feature>
<evidence type="ECO:0000256" key="14">
    <source>
        <dbReference type="PIRSR" id="PIRSR601952-2"/>
    </source>
</evidence>
<feature type="binding site" evidence="14">
    <location>
        <position position="352"/>
    </location>
    <ligand>
        <name>Mg(2+)</name>
        <dbReference type="ChEBI" id="CHEBI:18420"/>
    </ligand>
</feature>
<comment type="cofactor">
    <cofactor evidence="14">
        <name>Mg(2+)</name>
        <dbReference type="ChEBI" id="CHEBI:18420"/>
    </cofactor>
    <text evidence="14">Binds 1 Mg(2+) ion.</text>
</comment>
<dbReference type="CDD" id="cd16012">
    <property type="entry name" value="ALP"/>
    <property type="match status" value="1"/>
</dbReference>
<evidence type="ECO:0000256" key="3">
    <source>
        <dbReference type="ARBA" id="ARBA00012647"/>
    </source>
</evidence>
<dbReference type="GO" id="GO:0005886">
    <property type="term" value="C:plasma membrane"/>
    <property type="evidence" value="ECO:0007669"/>
    <property type="project" value="UniProtKB-SubCell"/>
</dbReference>
<keyword evidence="11" id="KW-0325">Glycoprotein</keyword>
<evidence type="ECO:0000313" key="19">
    <source>
        <dbReference type="Proteomes" id="UP000092461"/>
    </source>
</evidence>
<dbReference type="SMART" id="SM00098">
    <property type="entry name" value="alkPPc"/>
    <property type="match status" value="1"/>
</dbReference>
<evidence type="ECO:0000256" key="9">
    <source>
        <dbReference type="ARBA" id="ARBA00022842"/>
    </source>
</evidence>
<feature type="binding site" evidence="14">
    <location>
        <position position="398"/>
    </location>
    <ligand>
        <name>Zn(2+)</name>
        <dbReference type="ChEBI" id="CHEBI:29105"/>
        <label>2</label>
    </ligand>
</feature>
<dbReference type="PROSITE" id="PS00123">
    <property type="entry name" value="ALKALINE_PHOSPHATASE"/>
    <property type="match status" value="1"/>
</dbReference>
<dbReference type="EC" id="3.1.3.1" evidence="3 16"/>
<dbReference type="KEGG" id="lll:129793463"/>
<dbReference type="PRINTS" id="PR00113">
    <property type="entry name" value="ALKPHPHTASE"/>
</dbReference>
<keyword evidence="19" id="KW-1185">Reference proteome</keyword>
<reference evidence="18" key="1">
    <citation type="submission" date="2020-05" db="UniProtKB">
        <authorList>
            <consortium name="EnsemblMetazoa"/>
        </authorList>
    </citation>
    <scope>IDENTIFICATION</scope>
    <source>
        <strain evidence="18">Jacobina</strain>
    </source>
</reference>
<keyword evidence="12" id="KW-0449">Lipoprotein</keyword>
<keyword evidence="7 16" id="KW-0378">Hydrolase</keyword>
<evidence type="ECO:0000256" key="12">
    <source>
        <dbReference type="ARBA" id="ARBA00023288"/>
    </source>
</evidence>
<evidence type="ECO:0000256" key="11">
    <source>
        <dbReference type="ARBA" id="ARBA00023180"/>
    </source>
</evidence>
<keyword evidence="9 14" id="KW-0460">Magnesium</keyword>
<dbReference type="VEuPathDB" id="VectorBase:LLOJ004231"/>
<feature type="binding site" evidence="14">
    <location>
        <position position="81"/>
    </location>
    <ligand>
        <name>Mg(2+)</name>
        <dbReference type="ChEBI" id="CHEBI:18420"/>
    </ligand>
</feature>
<feature type="binding site" evidence="14">
    <location>
        <position position="196"/>
    </location>
    <ligand>
        <name>Mg(2+)</name>
        <dbReference type="ChEBI" id="CHEBI:18420"/>
    </ligand>
</feature>
<evidence type="ECO:0000256" key="1">
    <source>
        <dbReference type="ARBA" id="ARBA00004609"/>
    </source>
</evidence>
<evidence type="ECO:0000256" key="8">
    <source>
        <dbReference type="ARBA" id="ARBA00022833"/>
    </source>
</evidence>
<feature type="active site" description="Phosphoserine intermediate" evidence="13">
    <location>
        <position position="131"/>
    </location>
</feature>
<keyword evidence="17" id="KW-0732">Signal</keyword>
<dbReference type="GO" id="GO:0004035">
    <property type="term" value="F:alkaline phosphatase activity"/>
    <property type="evidence" value="ECO:0007669"/>
    <property type="project" value="UniProtKB-EC"/>
</dbReference>
<evidence type="ECO:0000256" key="13">
    <source>
        <dbReference type="PIRSR" id="PIRSR601952-1"/>
    </source>
</evidence>
<comment type="cofactor">
    <cofactor evidence="14">
        <name>Zn(2+)</name>
        <dbReference type="ChEBI" id="CHEBI:29105"/>
    </cofactor>
    <text evidence="14">Binds 2 Zn(2+) ions.</text>
</comment>
<dbReference type="Proteomes" id="UP000092461">
    <property type="component" value="Unassembled WGS sequence"/>
</dbReference>
<evidence type="ECO:0000256" key="7">
    <source>
        <dbReference type="ARBA" id="ARBA00022801"/>
    </source>
</evidence>
<evidence type="ECO:0000256" key="10">
    <source>
        <dbReference type="ARBA" id="ARBA00023136"/>
    </source>
</evidence>
<dbReference type="FunFam" id="3.40.720.10:FF:000008">
    <property type="entry name" value="Alkaline phosphatase"/>
    <property type="match status" value="1"/>
</dbReference>
<feature type="binding site" evidence="14">
    <location>
        <position position="476"/>
    </location>
    <ligand>
        <name>Zn(2+)</name>
        <dbReference type="ChEBI" id="CHEBI:29105"/>
        <label>2</label>
    </ligand>
</feature>
<keyword evidence="8 14" id="KW-0862">Zinc</keyword>
<evidence type="ECO:0000313" key="18">
    <source>
        <dbReference type="EnsemblMetazoa" id="LLOJ004231-PA"/>
    </source>
</evidence>
<dbReference type="SUPFAM" id="SSF53649">
    <property type="entry name" value="Alkaline phosphatase-like"/>
    <property type="match status" value="1"/>
</dbReference>